<dbReference type="PANTHER" id="PTHR43751:SF3">
    <property type="entry name" value="SULFATASE N-TERMINAL DOMAIN-CONTAINING PROTEIN"/>
    <property type="match status" value="1"/>
</dbReference>
<evidence type="ECO:0000259" key="1">
    <source>
        <dbReference type="Pfam" id="PF00884"/>
    </source>
</evidence>
<dbReference type="Proteomes" id="UP000013909">
    <property type="component" value="Unassembled WGS sequence"/>
</dbReference>
<feature type="domain" description="Sulfatase N-terminal" evidence="1">
    <location>
        <begin position="18"/>
        <end position="380"/>
    </location>
</feature>
<dbReference type="AlphaFoldDB" id="R7ZWJ3"/>
<dbReference type="SUPFAM" id="SSF53649">
    <property type="entry name" value="Alkaline phosphatase-like"/>
    <property type="match status" value="1"/>
</dbReference>
<keyword evidence="2" id="KW-0378">Hydrolase</keyword>
<dbReference type="InterPro" id="IPR052701">
    <property type="entry name" value="GAG_Ulvan_Degrading_Sulfatases"/>
</dbReference>
<dbReference type="Gene3D" id="3.40.720.10">
    <property type="entry name" value="Alkaline Phosphatase, subunit A"/>
    <property type="match status" value="1"/>
</dbReference>
<dbReference type="PANTHER" id="PTHR43751">
    <property type="entry name" value="SULFATASE"/>
    <property type="match status" value="1"/>
</dbReference>
<keyword evidence="3" id="KW-1185">Reference proteome</keyword>
<dbReference type="STRING" id="1232681.ADIS_1251"/>
<dbReference type="EC" id="3.1.6.1" evidence="2"/>
<dbReference type="EMBL" id="AQHR01000040">
    <property type="protein sequence ID" value="EON78388.1"/>
    <property type="molecule type" value="Genomic_DNA"/>
</dbReference>
<dbReference type="GO" id="GO:0004065">
    <property type="term" value="F:arylsulfatase activity"/>
    <property type="evidence" value="ECO:0007669"/>
    <property type="project" value="UniProtKB-EC"/>
</dbReference>
<dbReference type="Gene3D" id="3.30.1120.10">
    <property type="match status" value="1"/>
</dbReference>
<organism evidence="2 3">
    <name type="scientific">Lunatimonas lonarensis</name>
    <dbReference type="NCBI Taxonomy" id="1232681"/>
    <lineage>
        <taxon>Bacteria</taxon>
        <taxon>Pseudomonadati</taxon>
        <taxon>Bacteroidota</taxon>
        <taxon>Cytophagia</taxon>
        <taxon>Cytophagales</taxon>
        <taxon>Cyclobacteriaceae</taxon>
    </lineage>
</organism>
<gene>
    <name evidence="2" type="ORF">ADIS_1251</name>
</gene>
<evidence type="ECO:0000313" key="2">
    <source>
        <dbReference type="EMBL" id="EON78388.1"/>
    </source>
</evidence>
<evidence type="ECO:0000313" key="3">
    <source>
        <dbReference type="Proteomes" id="UP000013909"/>
    </source>
</evidence>
<sequence length="489" mass="55753">MISCGHKTEPKDLGQKRPNILFIYADDLGSGLLGVNGQEIIKTPHIDKLALEGMRFTRSYSSSYCLPARASLLTGLHDSHANAWRYVAGGIWIDYRDGKLSYQQVVDSVNRAHGEIPDEEVFLPQLLKESGYYTAQVGKLEWGFSTTPDRLIRHGWDYHFGYYDHQDCHGYYPKSLFRNGEEVFIEGNHSSNSKEPGSTYSQELFIEDMVDFIRNYSSDEPFFLYHPSQIPHGDIMIPQIHPDFIDNEQLTLTQKEYASMVKMLDDHVGILLDELVKKGIDDNTVVIFSVDNGHEIYYELAHQKVYDESKSMLSDKFDSERDGDVFNGNQNLSGKKFSFWEGGIKVPLFVRWPGVVEPGSTSDLLVANYDLMPTLAEIAGAEMPAGKDGISYLPTLKGESAAQMEHDFVINKGYVRYAPHRGASLISNDGWKLRYFEGSETYMLHELTSDPKENIDLALEFPEKLEELKQLFHSEYNSPRRDIRSFQFN</sequence>
<reference evidence="2 3" key="1">
    <citation type="submission" date="2013-02" db="EMBL/GenBank/DDBJ databases">
        <title>A novel strain isolated from Lonar lake, Maharashtra, India.</title>
        <authorList>
            <person name="Singh A."/>
        </authorList>
    </citation>
    <scope>NUCLEOTIDE SEQUENCE [LARGE SCALE GENOMIC DNA]</scope>
    <source>
        <strain evidence="2 3">AK24</strain>
    </source>
</reference>
<comment type="caution">
    <text evidence="2">The sequence shown here is derived from an EMBL/GenBank/DDBJ whole genome shotgun (WGS) entry which is preliminary data.</text>
</comment>
<dbReference type="Pfam" id="PF00884">
    <property type="entry name" value="Sulfatase"/>
    <property type="match status" value="1"/>
</dbReference>
<dbReference type="InterPro" id="IPR017850">
    <property type="entry name" value="Alkaline_phosphatase_core_sf"/>
</dbReference>
<dbReference type="InterPro" id="IPR000917">
    <property type="entry name" value="Sulfatase_N"/>
</dbReference>
<proteinExistence type="predicted"/>
<accession>R7ZWJ3</accession>
<name>R7ZWJ3_9BACT</name>
<protein>
    <submittedName>
        <fullName evidence="2">Arylsulfatase</fullName>
        <ecNumber evidence="2">3.1.6.1</ecNumber>
    </submittedName>
</protein>
<dbReference type="PATRIC" id="fig|1288963.3.peg.1249"/>